<dbReference type="PANTHER" id="PTHR31002:SF34">
    <property type="entry name" value="CELL WALL PROTEIN CWP1-RELATED"/>
    <property type="match status" value="1"/>
</dbReference>
<feature type="domain" description="Agd3 C-terminal" evidence="4">
    <location>
        <begin position="628"/>
        <end position="694"/>
    </location>
</feature>
<dbReference type="GO" id="GO:0005975">
    <property type="term" value="P:carbohydrate metabolic process"/>
    <property type="evidence" value="ECO:0007669"/>
    <property type="project" value="InterPro"/>
</dbReference>
<sequence>MAVPSAWPVIVRALLFVLTLHLGLASAAISVSNTILVFARDDASAASATSGLQGYGIPYQAIIVPQAGITLPTLNSSASVGNYGGIIVVSEVSYSYTTGWASAITTAQWTTLYNYQTSFGVRMVRLDVFPTADFGVTTAISGAGCCNTGVEQLISISDSSAFPTANIKTGAGVSTQGLWHYPATITNTTTAKQIAAFAPDAGGTFTSTTTAAVINNFSGRQQMVWFTGWATDWSQSCNFLQHSYIHWITRGIFVGKRKVYLNTQVDDMHLETDMYLPSGTTFRIRTSDLVTHQAWQASINTRLPAGSSYFIEIGHNGNGDIEAATNLESSTATCAPDYAVEYDSPPDTALEFQKPLGSGIDLWPAEFSNYTWSLTCAKLDTIATWFNTNPNVFAAVSHTFSHEELNNATYHDATREIYFNIAWLKQIGLYTSNKFSATGLIPPAITGLHNGDAIRAWMDNGIRYVVGDNTRPILRNPTNSFWPLITTVAGNGYAGLTVIPRWATTIYYNCCFQNCTLQEWKDTSAGSGDFTTLLNDARAVNTRYLLGLHPDPYMFHQANLRANDVDAITVGTQSGRLSLLQIWVETITQEMVRLTNWPITSLKHDDIGVLFTRRMTLDGCNPNLVYNYSADGKSIVSVTVKANGNSCSVPVPVTVPATATSSGTSTLDKVGSDPAIYWTTLSGSSVTLTLSAAVAV</sequence>
<dbReference type="InterPro" id="IPR056827">
    <property type="entry name" value="CBM87_Agd3"/>
</dbReference>
<name>A0AA39WGQ6_9PEZI</name>
<feature type="signal peptide" evidence="1">
    <location>
        <begin position="1"/>
        <end position="27"/>
    </location>
</feature>
<dbReference type="InterPro" id="IPR050788">
    <property type="entry name" value="Yeast_SRP1/TIP1_CWP"/>
</dbReference>
<protein>
    <recommendedName>
        <fullName evidence="7">Extracellular serine-rich protein</fullName>
    </recommendedName>
</protein>
<feature type="domain" description="Agd3 deacetylase" evidence="2">
    <location>
        <begin position="261"/>
        <end position="624"/>
    </location>
</feature>
<dbReference type="AlphaFoldDB" id="A0AA39WGQ6"/>
<reference evidence="5" key="1">
    <citation type="submission" date="2023-06" db="EMBL/GenBank/DDBJ databases">
        <title>Genome-scale phylogeny and comparative genomics of the fungal order Sordariales.</title>
        <authorList>
            <consortium name="Lawrence Berkeley National Laboratory"/>
            <person name="Hensen N."/>
            <person name="Bonometti L."/>
            <person name="Westerberg I."/>
            <person name="Brannstrom I.O."/>
            <person name="Guillou S."/>
            <person name="Cros-Aarteil S."/>
            <person name="Calhoun S."/>
            <person name="Haridas S."/>
            <person name="Kuo A."/>
            <person name="Mondo S."/>
            <person name="Pangilinan J."/>
            <person name="Riley R."/>
            <person name="LaButti K."/>
            <person name="Andreopoulos B."/>
            <person name="Lipzen A."/>
            <person name="Chen C."/>
            <person name="Yanf M."/>
            <person name="Daum C."/>
            <person name="Ng V."/>
            <person name="Clum A."/>
            <person name="Steindorff A."/>
            <person name="Ohm R."/>
            <person name="Martin F."/>
            <person name="Silar P."/>
            <person name="Natvig D."/>
            <person name="Lalanne C."/>
            <person name="Gautier V."/>
            <person name="Ament-velasquez S.L."/>
            <person name="Kruys A."/>
            <person name="Hutchinson M.I."/>
            <person name="Powell A.J."/>
            <person name="Barry K."/>
            <person name="Miller A.N."/>
            <person name="Grigoriev I.V."/>
            <person name="Debuchy R."/>
            <person name="Gladieux P."/>
            <person name="Thoren M.H."/>
            <person name="Johannesson H."/>
        </authorList>
    </citation>
    <scope>NUCLEOTIDE SEQUENCE</scope>
    <source>
        <strain evidence="5">SMH3391-2</strain>
    </source>
</reference>
<dbReference type="InterPro" id="IPR011330">
    <property type="entry name" value="Glyco_hydro/deAcase_b/a-brl"/>
</dbReference>
<dbReference type="Pfam" id="PF25116">
    <property type="entry name" value="CBM87_Agd3"/>
    <property type="match status" value="1"/>
</dbReference>
<evidence type="ECO:0000259" key="3">
    <source>
        <dbReference type="Pfam" id="PF25116"/>
    </source>
</evidence>
<keyword evidence="6" id="KW-1185">Reference proteome</keyword>
<dbReference type="InterPro" id="IPR056826">
    <property type="entry name" value="Agd3_CE"/>
</dbReference>
<evidence type="ECO:0000256" key="1">
    <source>
        <dbReference type="SAM" id="SignalP"/>
    </source>
</evidence>
<evidence type="ECO:0000259" key="4">
    <source>
        <dbReference type="Pfam" id="PF25117"/>
    </source>
</evidence>
<dbReference type="EMBL" id="JAULSR010000007">
    <property type="protein sequence ID" value="KAK0615100.1"/>
    <property type="molecule type" value="Genomic_DNA"/>
</dbReference>
<dbReference type="Pfam" id="PF25115">
    <property type="entry name" value="Agd3_CE"/>
    <property type="match status" value="1"/>
</dbReference>
<evidence type="ECO:0008006" key="7">
    <source>
        <dbReference type="Google" id="ProtNLM"/>
    </source>
</evidence>
<dbReference type="PANTHER" id="PTHR31002">
    <property type="entry name" value="SERIPAUPERIN"/>
    <property type="match status" value="1"/>
</dbReference>
<organism evidence="5 6">
    <name type="scientific">Bombardia bombarda</name>
    <dbReference type="NCBI Taxonomy" id="252184"/>
    <lineage>
        <taxon>Eukaryota</taxon>
        <taxon>Fungi</taxon>
        <taxon>Dikarya</taxon>
        <taxon>Ascomycota</taxon>
        <taxon>Pezizomycotina</taxon>
        <taxon>Sordariomycetes</taxon>
        <taxon>Sordariomycetidae</taxon>
        <taxon>Sordariales</taxon>
        <taxon>Lasiosphaeriaceae</taxon>
        <taxon>Bombardia</taxon>
    </lineage>
</organism>
<dbReference type="Pfam" id="PF25117">
    <property type="entry name" value="Agd3_C"/>
    <property type="match status" value="1"/>
</dbReference>
<dbReference type="InterPro" id="IPR056825">
    <property type="entry name" value="Agd3_C"/>
</dbReference>
<evidence type="ECO:0000259" key="2">
    <source>
        <dbReference type="Pfam" id="PF25115"/>
    </source>
</evidence>
<keyword evidence="1" id="KW-0732">Signal</keyword>
<proteinExistence type="predicted"/>
<dbReference type="SUPFAM" id="SSF88713">
    <property type="entry name" value="Glycoside hydrolase/deacetylase"/>
    <property type="match status" value="1"/>
</dbReference>
<gene>
    <name evidence="5" type="ORF">B0T17DRAFT_619919</name>
</gene>
<comment type="caution">
    <text evidence="5">The sequence shown here is derived from an EMBL/GenBank/DDBJ whole genome shotgun (WGS) entry which is preliminary data.</text>
</comment>
<evidence type="ECO:0000313" key="6">
    <source>
        <dbReference type="Proteomes" id="UP001174934"/>
    </source>
</evidence>
<dbReference type="Proteomes" id="UP001174934">
    <property type="component" value="Unassembled WGS sequence"/>
</dbReference>
<evidence type="ECO:0000313" key="5">
    <source>
        <dbReference type="EMBL" id="KAK0615100.1"/>
    </source>
</evidence>
<feature type="domain" description="Agd3 CBM87" evidence="3">
    <location>
        <begin position="31"/>
        <end position="247"/>
    </location>
</feature>
<feature type="chain" id="PRO_5041251383" description="Extracellular serine-rich protein" evidence="1">
    <location>
        <begin position="28"/>
        <end position="696"/>
    </location>
</feature>
<accession>A0AA39WGQ6</accession>